<dbReference type="Proteomes" id="UP000199093">
    <property type="component" value="Unassembled WGS sequence"/>
</dbReference>
<dbReference type="OrthoDB" id="9803968at2"/>
<dbReference type="InterPro" id="IPR050237">
    <property type="entry name" value="ATP-dep_AMP-bd_enzyme"/>
</dbReference>
<dbReference type="PROSITE" id="PS00455">
    <property type="entry name" value="AMP_BINDING"/>
    <property type="match status" value="1"/>
</dbReference>
<dbReference type="SUPFAM" id="SSF56801">
    <property type="entry name" value="Acetyl-CoA synthetase-like"/>
    <property type="match status" value="1"/>
</dbReference>
<dbReference type="EMBL" id="FNEJ01000013">
    <property type="protein sequence ID" value="SDI94290.1"/>
    <property type="molecule type" value="Genomic_DNA"/>
</dbReference>
<evidence type="ECO:0000259" key="2">
    <source>
        <dbReference type="Pfam" id="PF13193"/>
    </source>
</evidence>
<dbReference type="Gene3D" id="3.40.50.12780">
    <property type="entry name" value="N-terminal domain of ligase-like"/>
    <property type="match status" value="1"/>
</dbReference>
<dbReference type="PANTHER" id="PTHR43767:SF1">
    <property type="entry name" value="NONRIBOSOMAL PEPTIDE SYNTHASE PES1 (EUROFUNG)-RELATED"/>
    <property type="match status" value="1"/>
</dbReference>
<evidence type="ECO:0000313" key="4">
    <source>
        <dbReference type="Proteomes" id="UP000199093"/>
    </source>
</evidence>
<feature type="domain" description="AMP-binding enzyme C-terminal" evidence="2">
    <location>
        <begin position="418"/>
        <end position="491"/>
    </location>
</feature>
<feature type="domain" description="AMP-dependent synthetase/ligase" evidence="1">
    <location>
        <begin position="28"/>
        <end position="368"/>
    </location>
</feature>
<dbReference type="STRING" id="555512.SAMN04487993_101336"/>
<evidence type="ECO:0000259" key="1">
    <source>
        <dbReference type="Pfam" id="PF00501"/>
    </source>
</evidence>
<dbReference type="Pfam" id="PF13193">
    <property type="entry name" value="AMP-binding_C"/>
    <property type="match status" value="1"/>
</dbReference>
<protein>
    <submittedName>
        <fullName evidence="3">Acyl-CoA synthetase (AMP-forming)/AMP-acid ligase II</fullName>
    </submittedName>
</protein>
<dbReference type="Pfam" id="PF00501">
    <property type="entry name" value="AMP-binding"/>
    <property type="match status" value="1"/>
</dbReference>
<name>A0A1G8PQY7_9RHOB</name>
<dbReference type="InterPro" id="IPR045851">
    <property type="entry name" value="AMP-bd_C_sf"/>
</dbReference>
<keyword evidence="3" id="KW-0436">Ligase</keyword>
<dbReference type="InterPro" id="IPR000873">
    <property type="entry name" value="AMP-dep_synth/lig_dom"/>
</dbReference>
<reference evidence="3 4" key="1">
    <citation type="submission" date="2016-10" db="EMBL/GenBank/DDBJ databases">
        <authorList>
            <person name="de Groot N.N."/>
        </authorList>
    </citation>
    <scope>NUCLEOTIDE SEQUENCE [LARGE SCALE GENOMIC DNA]</scope>
    <source>
        <strain evidence="3 4">DSM 26424</strain>
    </source>
</reference>
<keyword evidence="4" id="KW-1185">Reference proteome</keyword>
<gene>
    <name evidence="3" type="ORF">SAMN04487993_101336</name>
</gene>
<dbReference type="GO" id="GO:0016878">
    <property type="term" value="F:acid-thiol ligase activity"/>
    <property type="evidence" value="ECO:0007669"/>
    <property type="project" value="UniProtKB-ARBA"/>
</dbReference>
<sequence>MLSISDEGAFAPCPEPFNLAAHVLAAGAATPDKVALAILRLTGAERWSYARLIAAVRGTATGLLQAGLSPGDILLLRLGDTVDFPIAYLGAIAAGIVPVPTSAQLTAPEVAKMVAEISPAAVLRAPQVACPDLGLPVFGPDTFLPWRDLPAAPYAMGDPDRLAYLVFTSGTSGQPRAVAHAHRAIWARKMMMEGWTGLRPDDRLLHAGAFNWTFTLGTGLMDPWTRGATALIPATGIDPAQLALLMKRNDATIFAAVPGVYRQLLKFPLPALPKLRHGLAAGEKLPTPLRTAWEEATGTQIHEAFGMSECSTFLSGAPDRPAPEGALGFAQAGRRVAILGPDHRPVPRGEPGLIAIARSDPGLMLGYLNAPEATAARMAGDWFLTGDLGSMSDEGAVTYLGREDDMMTAGGYRVSPLEVETALAGLPGITELAVTELQVKEGVRVIAAFCISALPLDEAALAQAAAERLARYKQPRAWIRVETLPRNANGKLRRRALQDHALS</sequence>
<dbReference type="InterPro" id="IPR020845">
    <property type="entry name" value="AMP-binding_CS"/>
</dbReference>
<proteinExistence type="predicted"/>
<dbReference type="AlphaFoldDB" id="A0A1G8PQY7"/>
<dbReference type="InterPro" id="IPR025110">
    <property type="entry name" value="AMP-bd_C"/>
</dbReference>
<dbReference type="Gene3D" id="3.30.300.30">
    <property type="match status" value="1"/>
</dbReference>
<dbReference type="PANTHER" id="PTHR43767">
    <property type="entry name" value="LONG-CHAIN-FATTY-ACID--COA LIGASE"/>
    <property type="match status" value="1"/>
</dbReference>
<dbReference type="InterPro" id="IPR042099">
    <property type="entry name" value="ANL_N_sf"/>
</dbReference>
<accession>A0A1G8PQY7</accession>
<evidence type="ECO:0000313" key="3">
    <source>
        <dbReference type="EMBL" id="SDI94290.1"/>
    </source>
</evidence>
<dbReference type="RefSeq" id="WP_089848602.1">
    <property type="nucleotide sequence ID" value="NZ_FNEJ01000013.1"/>
</dbReference>
<organism evidence="3 4">
    <name type="scientific">Salipiger marinus</name>
    <dbReference type="NCBI Taxonomy" id="555512"/>
    <lineage>
        <taxon>Bacteria</taxon>
        <taxon>Pseudomonadati</taxon>
        <taxon>Pseudomonadota</taxon>
        <taxon>Alphaproteobacteria</taxon>
        <taxon>Rhodobacterales</taxon>
        <taxon>Roseobacteraceae</taxon>
        <taxon>Salipiger</taxon>
    </lineage>
</organism>